<dbReference type="EC" id="2.7.7.49" evidence="1"/>
<dbReference type="GO" id="GO:0004519">
    <property type="term" value="F:endonuclease activity"/>
    <property type="evidence" value="ECO:0007669"/>
    <property type="project" value="UniProtKB-KW"/>
</dbReference>
<dbReference type="InterPro" id="IPR043128">
    <property type="entry name" value="Rev_trsase/Diguanyl_cyclase"/>
</dbReference>
<dbReference type="Gene3D" id="3.30.420.10">
    <property type="entry name" value="Ribonuclease H-like superfamily/Ribonuclease H"/>
    <property type="match status" value="1"/>
</dbReference>
<organism evidence="10">
    <name type="scientific">Fagus sylvatica</name>
    <name type="common">Beechnut</name>
    <dbReference type="NCBI Taxonomy" id="28930"/>
    <lineage>
        <taxon>Eukaryota</taxon>
        <taxon>Viridiplantae</taxon>
        <taxon>Streptophyta</taxon>
        <taxon>Embryophyta</taxon>
        <taxon>Tracheophyta</taxon>
        <taxon>Spermatophyta</taxon>
        <taxon>Magnoliopsida</taxon>
        <taxon>eudicotyledons</taxon>
        <taxon>Gunneridae</taxon>
        <taxon>Pentapetalae</taxon>
        <taxon>rosids</taxon>
        <taxon>fabids</taxon>
        <taxon>Fagales</taxon>
        <taxon>Fagaceae</taxon>
        <taxon>Fagus</taxon>
    </lineage>
</organism>
<feature type="region of interest" description="Disordered" evidence="8">
    <location>
        <begin position="88"/>
        <end position="113"/>
    </location>
</feature>
<dbReference type="SUPFAM" id="SSF53098">
    <property type="entry name" value="Ribonuclease H-like"/>
    <property type="match status" value="1"/>
</dbReference>
<dbReference type="Pfam" id="PF17917">
    <property type="entry name" value="RT_RNaseH"/>
    <property type="match status" value="1"/>
</dbReference>
<evidence type="ECO:0000256" key="2">
    <source>
        <dbReference type="ARBA" id="ARBA00022679"/>
    </source>
</evidence>
<dbReference type="InterPro" id="IPR041588">
    <property type="entry name" value="Integrase_H2C2"/>
</dbReference>
<dbReference type="CDD" id="cd01647">
    <property type="entry name" value="RT_LTR"/>
    <property type="match status" value="1"/>
</dbReference>
<dbReference type="InterPro" id="IPR043502">
    <property type="entry name" value="DNA/RNA_pol_sf"/>
</dbReference>
<dbReference type="InterPro" id="IPR000477">
    <property type="entry name" value="RT_dom"/>
</dbReference>
<evidence type="ECO:0000313" key="10">
    <source>
        <dbReference type="EMBL" id="SPD00299.1"/>
    </source>
</evidence>
<dbReference type="InterPro" id="IPR001584">
    <property type="entry name" value="Integrase_cat-core"/>
</dbReference>
<dbReference type="PROSITE" id="PS50994">
    <property type="entry name" value="INTEGRASE"/>
    <property type="match status" value="1"/>
</dbReference>
<dbReference type="InterPro" id="IPR050951">
    <property type="entry name" value="Retrovirus_Pol_polyprotein"/>
</dbReference>
<dbReference type="InterPro" id="IPR041373">
    <property type="entry name" value="RT_RNaseH"/>
</dbReference>
<dbReference type="Pfam" id="PF17921">
    <property type="entry name" value="Integrase_H2C2"/>
    <property type="match status" value="1"/>
</dbReference>
<dbReference type="Gene3D" id="1.10.340.70">
    <property type="match status" value="1"/>
</dbReference>
<gene>
    <name evidence="10" type="ORF">FSB_LOCUS28181</name>
</gene>
<evidence type="ECO:0000256" key="7">
    <source>
        <dbReference type="ARBA" id="ARBA00022918"/>
    </source>
</evidence>
<reference evidence="10" key="1">
    <citation type="submission" date="2018-02" db="EMBL/GenBank/DDBJ databases">
        <authorList>
            <person name="Cohen D.B."/>
            <person name="Kent A.D."/>
        </authorList>
    </citation>
    <scope>NUCLEOTIDE SEQUENCE</scope>
</reference>
<sequence length="1571" mass="178847">MLLSVKYQPFEQRESESLYQVWERFKDLLSLCPHHGYESWRTVSCFYEGLLPRDRQFVEMMCNGEFLQKDPDEAIEYLNHLAEKAHTWTGPSATESTNRSKPHTSTSSSGGIYQLKEEDGLKAQIAQLTKEIETLKMRGTSGTKQGYQVEMHEECSVCHDPEHPTKDCPMLPSVVGVFEEHCGAIGNFRKPFSPYSETYNPGWRNHPNFAAAVQEEERKYASFRAQKGALICCGAAGVKPMPSLSRELISGVTILCSAEEGEACKACWACCWPAGLVAGLVGCCCPTGLAGQRALLALFLYFPLLSFTTRSGKNVDSPHIEEQEKSSDNVDLPTTSEPLTRPISVPFPQALKASRKLDSSPEILENLRQVRINLPLLHVIKQVPSYAKILKDLCTMKRKHNVKKTAFLTEQVSALIQHNTPPKYKDPGCPTISCIIGDHDIEQALLDLGASVNLMPYSVYLQLGLGEIKPTMVVLQLADRSVKRPRGVVEDVNGLMKLSFGHMTLEVNIFNIGKQLVEDDECEVANWVDVVVEDQFHNTYFSDPLESCIVNSYDLDSSINSEITDVCSLLDDFQVMEISGWRPRFEELPKSELKPLPSSIEIPKLELKQLPSELKYAFLESGDTFPVVISSKLTVEQEGSLVKLLKKHKTAIGWTIADIKGISPLVCTHKLHFEEEVKTSREPQRRLNPNMKEVVKSEVLKLLDAGIIYPIADSKWVSPTQVVPKKSGVTVVENELGELVPTKLVTGWRMCIDYRKLNAATRKDHFPLPFIDQVLERVAGHSFYCFLDGYSGYYQIEIDLEDQDKTTFTCPFGTYAFRRMPFGLCNAPATFQRCMMSIFSDMVGEFMEVFMDDLSVFGDSFDGCLENLGKVLARCEEKNLVLNWEKCHFMVTSGIVLGHIVSSRGIEVDKSKIELISKLPTPKTVKDVRSFLGHAGFYRRFIQGFSFISRPLCSLLLKDAPFIWTEACQEAFAKLIDKLTSAPIMRSPDWSLPFELMCDASDYAIGAVLGQRKDNKPYVIYYASRTLNCAQMNYTTTEKELLAIVFALDKFRAYLIGSPIVVFTDHAALKYLFTKKDAKARLIRWILLLQEFSLTIKDKKGVENVVADHLSRLTFEDNSDHLPINDEFPDEHLFVISELPWYAHIVNYLVVGEIPKEWSAQDKRKFLVEVRNFYWDDPNLFKYCPDQIIRRCVPNDEITSVLNFCHSEACGGHFSIKKTAAKILQCGFYWPTLFKDTNDFCRTCERCQKLGAISRRNMMPLNPILVIEIFDCWGIDFMGPFPPSFGNLYILVAVDYVSKWVEAVACKKNDHRTVVKFLKENVLSRFGTPRAIISDQGTHFCNKPFESLMLKYGVIHKVATSYHPQTSGQVELANREIKQILEKTVSPDRKDWSLRLLDALWAYRTAFKTPLGMSPYRLVFGKPCHLPVELEHKAYWAIKAFNFDLDEAGKLRKLQLNELEELRNDAYESSKIYKAKMKIFHDKRILRKTFEVNQKVYLYDSRLHKHPGKLRSRWDGPYVVKRVFENGAIEVEDPRDGRIFKVNGQRLKPALDRFVPEEETISLEDPVYRDE</sequence>
<evidence type="ECO:0000256" key="5">
    <source>
        <dbReference type="ARBA" id="ARBA00022759"/>
    </source>
</evidence>
<dbReference type="GO" id="GO:0003676">
    <property type="term" value="F:nucleic acid binding"/>
    <property type="evidence" value="ECO:0007669"/>
    <property type="project" value="InterPro"/>
</dbReference>
<dbReference type="Pfam" id="PF00078">
    <property type="entry name" value="RVT_1"/>
    <property type="match status" value="1"/>
</dbReference>
<dbReference type="Gene3D" id="2.40.70.10">
    <property type="entry name" value="Acid Proteases"/>
    <property type="match status" value="1"/>
</dbReference>
<dbReference type="Gene3D" id="3.30.70.270">
    <property type="match status" value="2"/>
</dbReference>
<keyword evidence="5" id="KW-0255">Endonuclease</keyword>
<dbReference type="FunFam" id="1.10.340.70:FF:000001">
    <property type="entry name" value="Retrovirus-related Pol polyprotein from transposon gypsy-like Protein"/>
    <property type="match status" value="1"/>
</dbReference>
<dbReference type="GO" id="GO:0015074">
    <property type="term" value="P:DNA integration"/>
    <property type="evidence" value="ECO:0007669"/>
    <property type="project" value="InterPro"/>
</dbReference>
<accession>A0A2N9GLJ5</accession>
<dbReference type="CDD" id="cd00303">
    <property type="entry name" value="retropepsin_like"/>
    <property type="match status" value="1"/>
</dbReference>
<dbReference type="InterPro" id="IPR036397">
    <property type="entry name" value="RNaseH_sf"/>
</dbReference>
<keyword evidence="6" id="KW-0378">Hydrolase</keyword>
<dbReference type="GO" id="GO:0003964">
    <property type="term" value="F:RNA-directed DNA polymerase activity"/>
    <property type="evidence" value="ECO:0007669"/>
    <property type="project" value="UniProtKB-KW"/>
</dbReference>
<dbReference type="InterPro" id="IPR012337">
    <property type="entry name" value="RNaseH-like_sf"/>
</dbReference>
<feature type="region of interest" description="Disordered" evidence="8">
    <location>
        <begin position="313"/>
        <end position="341"/>
    </location>
</feature>
<evidence type="ECO:0000256" key="8">
    <source>
        <dbReference type="SAM" id="MobiDB-lite"/>
    </source>
</evidence>
<dbReference type="SUPFAM" id="SSF56672">
    <property type="entry name" value="DNA/RNA polymerases"/>
    <property type="match status" value="1"/>
</dbReference>
<keyword evidence="2" id="KW-0808">Transferase</keyword>
<dbReference type="FunFam" id="3.10.20.370:FF:000001">
    <property type="entry name" value="Retrovirus-related Pol polyprotein from transposon 17.6-like protein"/>
    <property type="match status" value="1"/>
</dbReference>
<dbReference type="Gene3D" id="3.10.10.10">
    <property type="entry name" value="HIV Type 1 Reverse Transcriptase, subunit A, domain 1"/>
    <property type="match status" value="1"/>
</dbReference>
<dbReference type="Pfam" id="PF00665">
    <property type="entry name" value="rve"/>
    <property type="match status" value="1"/>
</dbReference>
<proteinExistence type="predicted"/>
<evidence type="ECO:0000256" key="4">
    <source>
        <dbReference type="ARBA" id="ARBA00022722"/>
    </source>
</evidence>
<dbReference type="GO" id="GO:0016787">
    <property type="term" value="F:hydrolase activity"/>
    <property type="evidence" value="ECO:0007669"/>
    <property type="project" value="UniProtKB-KW"/>
</dbReference>
<dbReference type="CDD" id="cd09274">
    <property type="entry name" value="RNase_HI_RT_Ty3"/>
    <property type="match status" value="1"/>
</dbReference>
<evidence type="ECO:0000256" key="3">
    <source>
        <dbReference type="ARBA" id="ARBA00022695"/>
    </source>
</evidence>
<dbReference type="PANTHER" id="PTHR37984:SF5">
    <property type="entry name" value="PROTEIN NYNRIN-LIKE"/>
    <property type="match status" value="1"/>
</dbReference>
<dbReference type="FunFam" id="3.30.70.270:FF:000020">
    <property type="entry name" value="Transposon Tf2-6 polyprotein-like Protein"/>
    <property type="match status" value="1"/>
</dbReference>
<evidence type="ECO:0000256" key="1">
    <source>
        <dbReference type="ARBA" id="ARBA00012493"/>
    </source>
</evidence>
<keyword evidence="4" id="KW-0540">Nuclease</keyword>
<feature type="domain" description="Integrase catalytic" evidence="9">
    <location>
        <begin position="1259"/>
        <end position="1423"/>
    </location>
</feature>
<evidence type="ECO:0000259" key="9">
    <source>
        <dbReference type="PROSITE" id="PS50994"/>
    </source>
</evidence>
<dbReference type="PANTHER" id="PTHR37984">
    <property type="entry name" value="PROTEIN CBG26694"/>
    <property type="match status" value="1"/>
</dbReference>
<feature type="compositionally biased region" description="Basic and acidic residues" evidence="8">
    <location>
        <begin position="316"/>
        <end position="328"/>
    </location>
</feature>
<keyword evidence="3" id="KW-0548">Nucleotidyltransferase</keyword>
<feature type="compositionally biased region" description="Polar residues" evidence="8">
    <location>
        <begin position="89"/>
        <end position="111"/>
    </location>
</feature>
<evidence type="ECO:0000256" key="6">
    <source>
        <dbReference type="ARBA" id="ARBA00022801"/>
    </source>
</evidence>
<name>A0A2N9GLJ5_FAGSY</name>
<dbReference type="EMBL" id="OIVN01002069">
    <property type="protein sequence ID" value="SPD00299.1"/>
    <property type="molecule type" value="Genomic_DNA"/>
</dbReference>
<keyword evidence="7" id="KW-0695">RNA-directed DNA polymerase</keyword>
<dbReference type="InterPro" id="IPR021109">
    <property type="entry name" value="Peptidase_aspartic_dom_sf"/>
</dbReference>
<protein>
    <recommendedName>
        <fullName evidence="1">RNA-directed DNA polymerase</fullName>
        <ecNumber evidence="1">2.7.7.49</ecNumber>
    </recommendedName>
</protein>